<protein>
    <submittedName>
        <fullName evidence="2">Uncharacterized protein</fullName>
    </submittedName>
</protein>
<dbReference type="AlphaFoldDB" id="X0SHP3"/>
<dbReference type="EMBL" id="BARS01006906">
    <property type="protein sequence ID" value="GAF75427.1"/>
    <property type="molecule type" value="Genomic_DNA"/>
</dbReference>
<accession>X0SHP3</accession>
<evidence type="ECO:0000313" key="2">
    <source>
        <dbReference type="EMBL" id="GAF75427.1"/>
    </source>
</evidence>
<evidence type="ECO:0000256" key="1">
    <source>
        <dbReference type="SAM" id="MobiDB-lite"/>
    </source>
</evidence>
<feature type="non-terminal residue" evidence="2">
    <location>
        <position position="103"/>
    </location>
</feature>
<proteinExistence type="predicted"/>
<comment type="caution">
    <text evidence="2">The sequence shown here is derived from an EMBL/GenBank/DDBJ whole genome shotgun (WGS) entry which is preliminary data.</text>
</comment>
<feature type="compositionally biased region" description="Polar residues" evidence="1">
    <location>
        <begin position="78"/>
        <end position="92"/>
    </location>
</feature>
<gene>
    <name evidence="2" type="ORF">S01H1_13384</name>
</gene>
<sequence length="103" mass="11442">MTDLILRNETLPDTIEDLNKWRLIAYEALKAQNAKLRAIDNMSDSKDARDAVLADTKNLGMRLIMAERKMGELLSPENRPSQVRPSQGGSSNPLPPGITHKTS</sequence>
<reference evidence="2" key="1">
    <citation type="journal article" date="2014" name="Front. Microbiol.">
        <title>High frequency of phylogenetically diverse reductive dehalogenase-homologous genes in deep subseafloor sedimentary metagenomes.</title>
        <authorList>
            <person name="Kawai M."/>
            <person name="Futagami T."/>
            <person name="Toyoda A."/>
            <person name="Takaki Y."/>
            <person name="Nishi S."/>
            <person name="Hori S."/>
            <person name="Arai W."/>
            <person name="Tsubouchi T."/>
            <person name="Morono Y."/>
            <person name="Uchiyama I."/>
            <person name="Ito T."/>
            <person name="Fujiyama A."/>
            <person name="Inagaki F."/>
            <person name="Takami H."/>
        </authorList>
    </citation>
    <scope>NUCLEOTIDE SEQUENCE</scope>
    <source>
        <strain evidence="2">Expedition CK06-06</strain>
    </source>
</reference>
<name>X0SHP3_9ZZZZ</name>
<organism evidence="2">
    <name type="scientific">marine sediment metagenome</name>
    <dbReference type="NCBI Taxonomy" id="412755"/>
    <lineage>
        <taxon>unclassified sequences</taxon>
        <taxon>metagenomes</taxon>
        <taxon>ecological metagenomes</taxon>
    </lineage>
</organism>
<feature type="region of interest" description="Disordered" evidence="1">
    <location>
        <begin position="70"/>
        <end position="103"/>
    </location>
</feature>